<evidence type="ECO:0000313" key="2">
    <source>
        <dbReference type="Proteomes" id="UP000280197"/>
    </source>
</evidence>
<evidence type="ECO:0000313" key="1">
    <source>
        <dbReference type="EMBL" id="AZP17686.1"/>
    </source>
</evidence>
<name>A0A3Q9C2F9_9ACTN</name>
<organism evidence="1 2">
    <name type="scientific">Streptomyces aquilus</name>
    <dbReference type="NCBI Taxonomy" id="2548456"/>
    <lineage>
        <taxon>Bacteria</taxon>
        <taxon>Bacillati</taxon>
        <taxon>Actinomycetota</taxon>
        <taxon>Actinomycetes</taxon>
        <taxon>Kitasatosporales</taxon>
        <taxon>Streptomycetaceae</taxon>
        <taxon>Streptomyces</taxon>
    </lineage>
</organism>
<dbReference type="Proteomes" id="UP000280197">
    <property type="component" value="Chromosome"/>
</dbReference>
<protein>
    <submittedName>
        <fullName evidence="1">Uncharacterized protein</fullName>
    </submittedName>
</protein>
<dbReference type="KEGG" id="saqu:EJC51_17185"/>
<reference evidence="1 2" key="1">
    <citation type="submission" date="2018-12" db="EMBL/GenBank/DDBJ databases">
        <authorList>
            <person name="Li K."/>
        </authorList>
    </citation>
    <scope>NUCLEOTIDE SEQUENCE [LARGE SCALE GENOMIC DNA]</scope>
    <source>
        <strain evidence="2">CR22</strain>
    </source>
</reference>
<accession>A0A3Q9C2F9</accession>
<gene>
    <name evidence="1" type="ORF">EJC51_17185</name>
</gene>
<dbReference type="AlphaFoldDB" id="A0A3Q9C2F9"/>
<dbReference type="EMBL" id="CP034463">
    <property type="protein sequence ID" value="AZP17686.1"/>
    <property type="molecule type" value="Genomic_DNA"/>
</dbReference>
<dbReference type="RefSeq" id="WP_126271887.1">
    <property type="nucleotide sequence ID" value="NZ_CP034463.1"/>
</dbReference>
<sequence>MSEEYVAVCPVDEELVDRLLALAELDLTDAESVAARLREAGWPDWSEAVGGPAYEDTPDVPEATHVTPHGHFVTADGDGTLHLPFAYLYTVDGGLLDEDIWAGVPGWTSQEGAWRPEFDAHHATVVQRFTDRLGLPHHDIRQPRFHTRYVSWRLEHNVVIVGQGPEPMSYDQFEDAHVLLLSRTAQDAPFSDSEAMRALLTS</sequence>
<keyword evidence="2" id="KW-1185">Reference proteome</keyword>
<proteinExistence type="predicted"/>